<organism evidence="2 3">
    <name type="scientific">Nocardia speluncae</name>
    <dbReference type="NCBI Taxonomy" id="419477"/>
    <lineage>
        <taxon>Bacteria</taxon>
        <taxon>Bacillati</taxon>
        <taxon>Actinomycetota</taxon>
        <taxon>Actinomycetes</taxon>
        <taxon>Mycobacteriales</taxon>
        <taxon>Nocardiaceae</taxon>
        <taxon>Nocardia</taxon>
    </lineage>
</organism>
<sequence>MAIRPDIRLDDGPMQAVGCTACGATVEVRKSSWEQTSIQWHASALAACHRRREAGGTADGVTFAGCSSLGESIRAAAASGTLTVQSGDPLPVDTEQTRP</sequence>
<evidence type="ECO:0000256" key="1">
    <source>
        <dbReference type="SAM" id="MobiDB-lite"/>
    </source>
</evidence>
<dbReference type="Proteomes" id="UP000565715">
    <property type="component" value="Unassembled WGS sequence"/>
</dbReference>
<feature type="region of interest" description="Disordered" evidence="1">
    <location>
        <begin position="80"/>
        <end position="99"/>
    </location>
</feature>
<protein>
    <submittedName>
        <fullName evidence="2">Ferredoxin</fullName>
    </submittedName>
</protein>
<name>A0A846XAT1_9NOCA</name>
<evidence type="ECO:0000313" key="2">
    <source>
        <dbReference type="EMBL" id="NKY33128.1"/>
    </source>
</evidence>
<comment type="caution">
    <text evidence="2">The sequence shown here is derived from an EMBL/GenBank/DDBJ whole genome shotgun (WGS) entry which is preliminary data.</text>
</comment>
<evidence type="ECO:0000313" key="3">
    <source>
        <dbReference type="Proteomes" id="UP000565715"/>
    </source>
</evidence>
<proteinExistence type="predicted"/>
<dbReference type="EMBL" id="JAAXOO010000002">
    <property type="protein sequence ID" value="NKY33128.1"/>
    <property type="molecule type" value="Genomic_DNA"/>
</dbReference>
<gene>
    <name evidence="2" type="ORF">HGA13_08615</name>
</gene>
<dbReference type="AlphaFoldDB" id="A0A846XAT1"/>
<keyword evidence="3" id="KW-1185">Reference proteome</keyword>
<reference evidence="2 3" key="1">
    <citation type="submission" date="2020-04" db="EMBL/GenBank/DDBJ databases">
        <title>MicrobeNet Type strains.</title>
        <authorList>
            <person name="Nicholson A.C."/>
        </authorList>
    </citation>
    <scope>NUCLEOTIDE SEQUENCE [LARGE SCALE GENOMIC DNA]</scope>
    <source>
        <strain evidence="2 3">DSM 45078</strain>
    </source>
</reference>
<accession>A0A846XAT1</accession>